<accession>A0A1F6WUV6</accession>
<comment type="caution">
    <text evidence="2">The sequence shown here is derived from an EMBL/GenBank/DDBJ whole genome shotgun (WGS) entry which is preliminary data.</text>
</comment>
<name>A0A1F6WUV6_9BACT</name>
<evidence type="ECO:0000256" key="1">
    <source>
        <dbReference type="SAM" id="MobiDB-lite"/>
    </source>
</evidence>
<sequence length="274" mass="31350">MRQNLEPKSIETQAPIDTQGDWAKDYPKSREEADALVKSARGAFHALKLPDTPGLADTPRLTLNNLFTIARHRAQLKDFDINNDGAGGIILPFKNTTKIPEGFEDWAKQKYLLALSLRDALHKEYIYTYRIAHERDESEDFSNRPRVGRFSHLSDEEIDFLNRESKETGDLIFGTFAIVIENGKPIFKSTSQEGAVNEVLDRLIEHHSAWLERYKSSFLSRFPKISKFLAVIDTAREVGLKNLKDSDLLISFIWDNIVAFQIMAIKQINIEKVK</sequence>
<dbReference type="STRING" id="1801774.A3A05_02255"/>
<feature type="region of interest" description="Disordered" evidence="1">
    <location>
        <begin position="1"/>
        <end position="27"/>
    </location>
</feature>
<dbReference type="AlphaFoldDB" id="A0A1F6WUV6"/>
<dbReference type="Proteomes" id="UP000176187">
    <property type="component" value="Unassembled WGS sequence"/>
</dbReference>
<dbReference type="EMBL" id="MFUY01000030">
    <property type="protein sequence ID" value="OGI85535.1"/>
    <property type="molecule type" value="Genomic_DNA"/>
</dbReference>
<evidence type="ECO:0000313" key="3">
    <source>
        <dbReference type="Proteomes" id="UP000176187"/>
    </source>
</evidence>
<evidence type="ECO:0000313" key="2">
    <source>
        <dbReference type="EMBL" id="OGI85535.1"/>
    </source>
</evidence>
<proteinExistence type="predicted"/>
<reference evidence="2 3" key="1">
    <citation type="journal article" date="2016" name="Nat. Commun.">
        <title>Thousands of microbial genomes shed light on interconnected biogeochemical processes in an aquifer system.</title>
        <authorList>
            <person name="Anantharaman K."/>
            <person name="Brown C.T."/>
            <person name="Hug L.A."/>
            <person name="Sharon I."/>
            <person name="Castelle C.J."/>
            <person name="Probst A.J."/>
            <person name="Thomas B.C."/>
            <person name="Singh A."/>
            <person name="Wilkins M.J."/>
            <person name="Karaoz U."/>
            <person name="Brodie E.L."/>
            <person name="Williams K.H."/>
            <person name="Hubbard S.S."/>
            <person name="Banfield J.F."/>
        </authorList>
    </citation>
    <scope>NUCLEOTIDE SEQUENCE [LARGE SCALE GENOMIC DNA]</scope>
</reference>
<gene>
    <name evidence="2" type="ORF">A3A05_02255</name>
</gene>
<organism evidence="2 3">
    <name type="scientific">Candidatus Nomurabacteria bacterium RIFCSPLOWO2_01_FULL_41_12</name>
    <dbReference type="NCBI Taxonomy" id="1801774"/>
    <lineage>
        <taxon>Bacteria</taxon>
        <taxon>Candidatus Nomuraibacteriota</taxon>
    </lineage>
</organism>
<protein>
    <submittedName>
        <fullName evidence="2">Uncharacterized protein</fullName>
    </submittedName>
</protein>